<reference evidence="12" key="1">
    <citation type="submission" date="2021-01" db="EMBL/GenBank/DDBJ databases">
        <authorList>
            <person name="Corre E."/>
            <person name="Pelletier E."/>
            <person name="Niang G."/>
            <person name="Scheremetjew M."/>
            <person name="Finn R."/>
            <person name="Kale V."/>
            <person name="Holt S."/>
            <person name="Cochrane G."/>
            <person name="Meng A."/>
            <person name="Brown T."/>
            <person name="Cohen L."/>
        </authorList>
    </citation>
    <scope>NUCLEOTIDE SEQUENCE</scope>
    <source>
        <strain evidence="12">PLY182g</strain>
    </source>
</reference>
<dbReference type="CDD" id="cd06223">
    <property type="entry name" value="PRTases_typeI"/>
    <property type="match status" value="1"/>
</dbReference>
<dbReference type="InterPro" id="IPR017932">
    <property type="entry name" value="GATase_2_dom"/>
</dbReference>
<keyword evidence="7" id="KW-0315">Glutamine amidotransferase</keyword>
<feature type="region of interest" description="Disordered" evidence="10">
    <location>
        <begin position="175"/>
        <end position="197"/>
    </location>
</feature>
<keyword evidence="9" id="KW-0479">Metal-binding</keyword>
<dbReference type="PROSITE" id="PS51278">
    <property type="entry name" value="GATASE_TYPE_2"/>
    <property type="match status" value="1"/>
</dbReference>
<dbReference type="InterPro" id="IPR000836">
    <property type="entry name" value="PRTase_dom"/>
</dbReference>
<dbReference type="EMBL" id="HBEY01000935">
    <property type="protein sequence ID" value="CAD8597159.1"/>
    <property type="molecule type" value="Transcribed_RNA"/>
</dbReference>
<evidence type="ECO:0000313" key="12">
    <source>
        <dbReference type="EMBL" id="CAD8597159.1"/>
    </source>
</evidence>
<keyword evidence="9" id="KW-0460">Magnesium</keyword>
<proteinExistence type="inferred from homology"/>
<dbReference type="InterPro" id="IPR029057">
    <property type="entry name" value="PRTase-like"/>
</dbReference>
<evidence type="ECO:0000256" key="5">
    <source>
        <dbReference type="ARBA" id="ARBA00022679"/>
    </source>
</evidence>
<comment type="similarity">
    <text evidence="2 8">In the C-terminal section; belongs to the purine/pyrimidine phosphoribosyltransferase family.</text>
</comment>
<organism evidence="12">
    <name type="scientific">Coccolithus braarudii</name>
    <dbReference type="NCBI Taxonomy" id="221442"/>
    <lineage>
        <taxon>Eukaryota</taxon>
        <taxon>Haptista</taxon>
        <taxon>Haptophyta</taxon>
        <taxon>Prymnesiophyceae</taxon>
        <taxon>Coccolithales</taxon>
        <taxon>Coccolithaceae</taxon>
        <taxon>Coccolithus</taxon>
    </lineage>
</organism>
<comment type="cofactor">
    <cofactor evidence="9">
        <name>Mg(2+)</name>
        <dbReference type="ChEBI" id="CHEBI:18420"/>
    </cofactor>
    <text evidence="9">Binds 1 Mg(2+) ion per subunit.</text>
</comment>
<evidence type="ECO:0000256" key="3">
    <source>
        <dbReference type="ARBA" id="ARBA00011941"/>
    </source>
</evidence>
<dbReference type="PANTHER" id="PTHR11907">
    <property type="entry name" value="AMIDOPHOSPHORIBOSYLTRANSFERASE"/>
    <property type="match status" value="1"/>
</dbReference>
<keyword evidence="6 8" id="KW-0658">Purine biosynthesis</keyword>
<evidence type="ECO:0000256" key="9">
    <source>
        <dbReference type="PIRSR" id="PIRSR000485-2"/>
    </source>
</evidence>
<sequence length="522" mass="56526">MGLGHVRYPTAGSSSSSEAQPFYVNSPYGITLAHNGNLVGYAKLKAELAAQFRHLNTGSDSEVLLNLLATELLKNIPRAKSFPGTQGEEPATAPPPAFGELDGSVCIGDEGSGAGPKEPEHQINGPTDHDLIQAVEATMRRCTGGYAVVCMISSFGLLAFRDPNGIRPLAYGKREAPEPTFAPDKPSSAPNSPGGRPRNLVSQPFEYMICSESGALSALGFSDVKDVPPGYALLLRPGGEPKLHDCCATLVPRAIHCPCVFEFVYFARPDSVLDGVSVYRSRLKMGEKLARQIQDTWDNHEIDVVIPVPDTARTAALEVASTLGLPYREGFMKNRYVGRTFIMPQQGLRRKSVRRKLSPIASEFADRNVLLVDDSIVRGTTSREIVQMAREAGAKRVYMASAAPPVRYPNVYGIDMPTKDELIASKHEDPAKVAEVLGADRVVYQELGDLKAAIFEAADAQGKQLQALDCSCFDGYYVTQEVGGDYLSKLAKTRNADRGVESNESHMLYKLDGAPSDREAAM</sequence>
<dbReference type="GO" id="GO:0046872">
    <property type="term" value="F:metal ion binding"/>
    <property type="evidence" value="ECO:0007669"/>
    <property type="project" value="UniProtKB-KW"/>
</dbReference>
<dbReference type="Gene3D" id="3.40.50.2020">
    <property type="match status" value="1"/>
</dbReference>
<dbReference type="EC" id="2.4.2.14" evidence="3 8"/>
<dbReference type="Gene3D" id="3.60.20.10">
    <property type="entry name" value="Glutamine Phosphoribosylpyrophosphate, subunit 1, domain 1"/>
    <property type="match status" value="1"/>
</dbReference>
<dbReference type="SUPFAM" id="SSF56235">
    <property type="entry name" value="N-terminal nucleophile aminohydrolases (Ntn hydrolases)"/>
    <property type="match status" value="1"/>
</dbReference>
<evidence type="ECO:0000256" key="7">
    <source>
        <dbReference type="ARBA" id="ARBA00022962"/>
    </source>
</evidence>
<evidence type="ECO:0000256" key="10">
    <source>
        <dbReference type="SAM" id="MobiDB-lite"/>
    </source>
</evidence>
<dbReference type="GO" id="GO:0009113">
    <property type="term" value="P:purine nucleobase biosynthetic process"/>
    <property type="evidence" value="ECO:0007669"/>
    <property type="project" value="InterPro"/>
</dbReference>
<evidence type="ECO:0000256" key="1">
    <source>
        <dbReference type="ARBA" id="ARBA00005209"/>
    </source>
</evidence>
<dbReference type="Pfam" id="PF13522">
    <property type="entry name" value="GATase_6"/>
    <property type="match status" value="1"/>
</dbReference>
<dbReference type="UniPathway" id="UPA00074">
    <property type="reaction ID" value="UER00124"/>
</dbReference>
<dbReference type="Pfam" id="PF00156">
    <property type="entry name" value="Pribosyltran"/>
    <property type="match status" value="1"/>
</dbReference>
<feature type="binding site" evidence="9">
    <location>
        <position position="374"/>
    </location>
    <ligand>
        <name>Mg(2+)</name>
        <dbReference type="ChEBI" id="CHEBI:18420"/>
    </ligand>
</feature>
<evidence type="ECO:0000256" key="4">
    <source>
        <dbReference type="ARBA" id="ARBA00022676"/>
    </source>
</evidence>
<keyword evidence="5 8" id="KW-0808">Transferase</keyword>
<dbReference type="PIRSF" id="PIRSF000485">
    <property type="entry name" value="Amd_phspho_trans"/>
    <property type="match status" value="1"/>
</dbReference>
<dbReference type="InterPro" id="IPR005854">
    <property type="entry name" value="PurF"/>
</dbReference>
<evidence type="ECO:0000256" key="6">
    <source>
        <dbReference type="ARBA" id="ARBA00022755"/>
    </source>
</evidence>
<dbReference type="GO" id="GO:0004044">
    <property type="term" value="F:amidophosphoribosyltransferase activity"/>
    <property type="evidence" value="ECO:0007669"/>
    <property type="project" value="UniProtKB-EC"/>
</dbReference>
<comment type="pathway">
    <text evidence="1 8">Purine metabolism; IMP biosynthesis via de novo pathway; N(1)-(5-phospho-D-ribosyl)glycinamide from 5-phospho-alpha-D-ribose 1-diphosphate: step 1/2.</text>
</comment>
<evidence type="ECO:0000259" key="11">
    <source>
        <dbReference type="PROSITE" id="PS51278"/>
    </source>
</evidence>
<feature type="domain" description="Glutamine amidotransferase type-2" evidence="11">
    <location>
        <begin position="1"/>
        <end position="238"/>
    </location>
</feature>
<dbReference type="AlphaFoldDB" id="A0A7S0PXN7"/>
<feature type="binding site" evidence="9">
    <location>
        <position position="311"/>
    </location>
    <ligand>
        <name>Mg(2+)</name>
        <dbReference type="ChEBI" id="CHEBI:18420"/>
    </ligand>
</feature>
<comment type="catalytic activity">
    <reaction evidence="8">
        <text>5-phospho-beta-D-ribosylamine + L-glutamate + diphosphate = 5-phospho-alpha-D-ribose 1-diphosphate + L-glutamine + H2O</text>
        <dbReference type="Rhea" id="RHEA:14905"/>
        <dbReference type="ChEBI" id="CHEBI:15377"/>
        <dbReference type="ChEBI" id="CHEBI:29985"/>
        <dbReference type="ChEBI" id="CHEBI:33019"/>
        <dbReference type="ChEBI" id="CHEBI:58017"/>
        <dbReference type="ChEBI" id="CHEBI:58359"/>
        <dbReference type="ChEBI" id="CHEBI:58681"/>
        <dbReference type="EC" id="2.4.2.14"/>
    </reaction>
</comment>
<evidence type="ECO:0000256" key="8">
    <source>
        <dbReference type="PIRNR" id="PIRNR000485"/>
    </source>
</evidence>
<accession>A0A7S0PXN7</accession>
<feature type="binding site" evidence="9">
    <location>
        <position position="373"/>
    </location>
    <ligand>
        <name>Mg(2+)</name>
        <dbReference type="ChEBI" id="CHEBI:18420"/>
    </ligand>
</feature>
<protein>
    <recommendedName>
        <fullName evidence="3 8">Amidophosphoribosyltransferase</fullName>
        <shortName evidence="8">ATase</shortName>
        <ecNumber evidence="3 8">2.4.2.14</ecNumber>
    </recommendedName>
    <alternativeName>
        <fullName evidence="8">Glutamine phosphoribosylpyrophosphate amidotransferase</fullName>
    </alternativeName>
</protein>
<evidence type="ECO:0000256" key="2">
    <source>
        <dbReference type="ARBA" id="ARBA00010138"/>
    </source>
</evidence>
<keyword evidence="4 8" id="KW-0328">Glycosyltransferase</keyword>
<dbReference type="InterPro" id="IPR029055">
    <property type="entry name" value="Ntn_hydrolases_N"/>
</dbReference>
<dbReference type="GO" id="GO:0006189">
    <property type="term" value="P:'de novo' IMP biosynthetic process"/>
    <property type="evidence" value="ECO:0007669"/>
    <property type="project" value="UniProtKB-UniPathway"/>
</dbReference>
<dbReference type="SUPFAM" id="SSF53271">
    <property type="entry name" value="PRTase-like"/>
    <property type="match status" value="1"/>
</dbReference>
<gene>
    <name evidence="12" type="ORF">CPEL01642_LOCUS488</name>
</gene>
<name>A0A7S0PXN7_9EUKA</name>